<dbReference type="CDD" id="cd07564">
    <property type="entry name" value="nitrilases_CHs"/>
    <property type="match status" value="1"/>
</dbReference>
<dbReference type="CDD" id="cd12148">
    <property type="entry name" value="fungal_TF_MHR"/>
    <property type="match status" value="1"/>
</dbReference>
<keyword evidence="9" id="KW-1185">Reference proteome</keyword>
<sequence length="617" mass="68621">MSKTVRLGAVQAEPVWLDLQGTVEKTINIIHQASEKGINVLGFPEVFIPGYPWKMWTQSVSQNASMAHKYMANSLSRVSPEMDAIRAAVKEAGIFVVLGYSERDGGSLYMAQSSISPEGVIVSHRRKIKPTHVERTIWGEGQASSLKSVVDTPFGKVGALCCFEHYQPLLRYYQYSQGEQIHVAAWPPFFEVPKGSEWPFQGSPTISLLASRFMALEGQAFVIVSTQVVKENNLDSMHLLETGVTDKAGGGFAMIYGPDGKEVVDALAPDEEGILQADIVLSDIDYSKTLLDPVGQYSRPDMLSFSNLNTMIKRILGQPKLRCSQHAKRLKHCNRSTTPLTIVCNKLVSGSSHYEQYNLADAYDECLHVIIGRTCIYEEDSFESPYGSSTQSSRPREDNEITIPSIAPPRETSSGLFFIPSVQDVDPFLHNALRKPTVDDAVRTQALQILGSLEKVQVMSEMYFNTIYRRMPMISRQRFYERLPSLFLDAPADFIALCLCMHLIQQGPLPEAQGMQSSIACARSARALGLNRKRVPSVNNTVTRMLAEEERRVWWAVINLDRFANLCSGDALFSTEDPQTGDLLPIDDLMWSTNAGLPFDQRALGIAFIDAVQIDCS</sequence>
<dbReference type="Gene3D" id="3.60.110.10">
    <property type="entry name" value="Carbon-nitrogen hydrolase"/>
    <property type="match status" value="1"/>
</dbReference>
<organism evidence="8 9">
    <name type="scientific">Scytalidium lignicola</name>
    <name type="common">Hyphomycete</name>
    <dbReference type="NCBI Taxonomy" id="5539"/>
    <lineage>
        <taxon>Eukaryota</taxon>
        <taxon>Fungi</taxon>
        <taxon>Dikarya</taxon>
        <taxon>Ascomycota</taxon>
        <taxon>Pezizomycotina</taxon>
        <taxon>Leotiomycetes</taxon>
        <taxon>Leotiomycetes incertae sedis</taxon>
        <taxon>Scytalidium</taxon>
    </lineage>
</organism>
<dbReference type="SUPFAM" id="SSF56317">
    <property type="entry name" value="Carbon-nitrogen hydrolase"/>
    <property type="match status" value="1"/>
</dbReference>
<dbReference type="PANTHER" id="PTHR46044">
    <property type="entry name" value="NITRILASE"/>
    <property type="match status" value="1"/>
</dbReference>
<feature type="domain" description="CN hydrolase" evidence="7">
    <location>
        <begin position="5"/>
        <end position="281"/>
    </location>
</feature>
<evidence type="ECO:0000256" key="4">
    <source>
        <dbReference type="ARBA" id="ARBA00039045"/>
    </source>
</evidence>
<dbReference type="GO" id="GO:0000257">
    <property type="term" value="F:nitrilase activity"/>
    <property type="evidence" value="ECO:0007669"/>
    <property type="project" value="UniProtKB-EC"/>
</dbReference>
<accession>A0A3E2H1A0</accession>
<feature type="active site" description="Proton acceptor" evidence="5">
    <location>
        <position position="45"/>
    </location>
</feature>
<comment type="similarity">
    <text evidence="1">Belongs to the carbon-nitrogen hydrolase superfamily. Nitrilase family.</text>
</comment>
<dbReference type="OrthoDB" id="10250282at2759"/>
<evidence type="ECO:0000313" key="8">
    <source>
        <dbReference type="EMBL" id="RFU27145.1"/>
    </source>
</evidence>
<evidence type="ECO:0000313" key="9">
    <source>
        <dbReference type="Proteomes" id="UP000258309"/>
    </source>
</evidence>
<dbReference type="Pfam" id="PF00795">
    <property type="entry name" value="CN_hydrolase"/>
    <property type="match status" value="1"/>
</dbReference>
<dbReference type="STRING" id="5539.A0A3E2H1A0"/>
<proteinExistence type="inferred from homology"/>
<evidence type="ECO:0000256" key="2">
    <source>
        <dbReference type="ARBA" id="ARBA00022801"/>
    </source>
</evidence>
<dbReference type="PROSITE" id="PS50263">
    <property type="entry name" value="CN_HYDROLASE"/>
    <property type="match status" value="1"/>
</dbReference>
<dbReference type="AlphaFoldDB" id="A0A3E2H1A0"/>
<feature type="region of interest" description="Disordered" evidence="6">
    <location>
        <begin position="382"/>
        <end position="402"/>
    </location>
</feature>
<dbReference type="PROSITE" id="PS00920">
    <property type="entry name" value="NITRIL_CHT_1"/>
    <property type="match status" value="1"/>
</dbReference>
<dbReference type="InterPro" id="IPR036526">
    <property type="entry name" value="C-N_Hydrolase_sf"/>
</dbReference>
<feature type="non-terminal residue" evidence="8">
    <location>
        <position position="1"/>
    </location>
</feature>
<dbReference type="PANTHER" id="PTHR46044:SF14">
    <property type="entry name" value="ARYLACETONITRILASE"/>
    <property type="match status" value="1"/>
</dbReference>
<dbReference type="InterPro" id="IPR000132">
    <property type="entry name" value="Nitrilase/CN_hydratase_CS"/>
</dbReference>
<evidence type="ECO:0000259" key="7">
    <source>
        <dbReference type="PROSITE" id="PS50263"/>
    </source>
</evidence>
<dbReference type="EMBL" id="NCSJ02000220">
    <property type="protein sequence ID" value="RFU27145.1"/>
    <property type="molecule type" value="Genomic_DNA"/>
</dbReference>
<dbReference type="InterPro" id="IPR003010">
    <property type="entry name" value="C-N_Hydrolase"/>
</dbReference>
<comment type="caution">
    <text evidence="8">The sequence shown here is derived from an EMBL/GenBank/DDBJ whole genome shotgun (WGS) entry which is preliminary data.</text>
</comment>
<dbReference type="EC" id="3.5.5.1" evidence="4"/>
<dbReference type="InterPro" id="IPR044149">
    <property type="entry name" value="Nitrilases_CHs"/>
</dbReference>
<comment type="catalytic activity">
    <reaction evidence="3">
        <text>a nitrile + 2 H2O = a carboxylate + NH4(+)</text>
        <dbReference type="Rhea" id="RHEA:21724"/>
        <dbReference type="ChEBI" id="CHEBI:15377"/>
        <dbReference type="ChEBI" id="CHEBI:18379"/>
        <dbReference type="ChEBI" id="CHEBI:28938"/>
        <dbReference type="ChEBI" id="CHEBI:29067"/>
        <dbReference type="EC" id="3.5.5.1"/>
    </reaction>
</comment>
<evidence type="ECO:0000256" key="6">
    <source>
        <dbReference type="SAM" id="MobiDB-lite"/>
    </source>
</evidence>
<evidence type="ECO:0000256" key="5">
    <source>
        <dbReference type="PROSITE-ProRule" id="PRU10139"/>
    </source>
</evidence>
<evidence type="ECO:0000256" key="1">
    <source>
        <dbReference type="ARBA" id="ARBA00008129"/>
    </source>
</evidence>
<name>A0A3E2H1A0_SCYLI</name>
<evidence type="ECO:0000256" key="3">
    <source>
        <dbReference type="ARBA" id="ARBA00036406"/>
    </source>
</evidence>
<feature type="non-terminal residue" evidence="8">
    <location>
        <position position="617"/>
    </location>
</feature>
<protein>
    <recommendedName>
        <fullName evidence="4">nitrilase</fullName>
        <ecNumber evidence="4">3.5.5.1</ecNumber>
    </recommendedName>
</protein>
<reference evidence="8 9" key="1">
    <citation type="submission" date="2018-05" db="EMBL/GenBank/DDBJ databases">
        <title>Draft genome sequence of Scytalidium lignicola DSM 105466, a ubiquitous saprotrophic fungus.</title>
        <authorList>
            <person name="Buettner E."/>
            <person name="Gebauer A.M."/>
            <person name="Hofrichter M."/>
            <person name="Liers C."/>
            <person name="Kellner H."/>
        </authorList>
    </citation>
    <scope>NUCLEOTIDE SEQUENCE [LARGE SCALE GENOMIC DNA]</scope>
    <source>
        <strain evidence="8 9">DSM 105466</strain>
    </source>
</reference>
<gene>
    <name evidence="8" type="ORF">B7463_g9193</name>
</gene>
<dbReference type="GO" id="GO:0016836">
    <property type="term" value="F:hydro-lyase activity"/>
    <property type="evidence" value="ECO:0007669"/>
    <property type="project" value="UniProtKB-ARBA"/>
</dbReference>
<keyword evidence="2" id="KW-0378">Hydrolase</keyword>
<dbReference type="Proteomes" id="UP000258309">
    <property type="component" value="Unassembled WGS sequence"/>
</dbReference>